<gene>
    <name evidence="2" type="ORF">JYQ75_03345</name>
</gene>
<sequence length="84" mass="9335">MLSGTITFDTIKEVFNVNVSSSAATAITNKIHEILYSQNTSAENHSPSSAYSPADEILKYKNLLDIGAITEKEYNQKKQELLQK</sequence>
<organism evidence="2 3">
    <name type="scientific">Anaerobutyricum soehngenii</name>
    <dbReference type="NCBI Taxonomy" id="105843"/>
    <lineage>
        <taxon>Bacteria</taxon>
        <taxon>Bacillati</taxon>
        <taxon>Bacillota</taxon>
        <taxon>Clostridia</taxon>
        <taxon>Lachnospirales</taxon>
        <taxon>Lachnospiraceae</taxon>
        <taxon>Anaerobutyricum</taxon>
    </lineage>
</organism>
<feature type="domain" description="SHOCT" evidence="1">
    <location>
        <begin position="55"/>
        <end position="82"/>
    </location>
</feature>
<reference evidence="2 3" key="1">
    <citation type="submission" date="2021-02" db="EMBL/GenBank/DDBJ databases">
        <title>Lactate utilizing bacteria of the human gut.</title>
        <authorList>
            <person name="Sheridan P.O."/>
        </authorList>
    </citation>
    <scope>NUCLEOTIDE SEQUENCE [LARGE SCALE GENOMIC DNA]</scope>
    <source>
        <strain evidence="2 3">HTF-83D</strain>
    </source>
</reference>
<name>A0ABS3ZGT4_9FIRM</name>
<comment type="caution">
    <text evidence="2">The sequence shown here is derived from an EMBL/GenBank/DDBJ whole genome shotgun (WGS) entry which is preliminary data.</text>
</comment>
<dbReference type="EMBL" id="JAFIQO010000106">
    <property type="protein sequence ID" value="MBP0056440.1"/>
    <property type="molecule type" value="Genomic_DNA"/>
</dbReference>
<evidence type="ECO:0000313" key="3">
    <source>
        <dbReference type="Proteomes" id="UP001315001"/>
    </source>
</evidence>
<dbReference type="InterPro" id="IPR018649">
    <property type="entry name" value="SHOCT"/>
</dbReference>
<proteinExistence type="predicted"/>
<keyword evidence="3" id="KW-1185">Reference proteome</keyword>
<protein>
    <submittedName>
        <fullName evidence="2">SHOCT domain-containing protein</fullName>
    </submittedName>
</protein>
<dbReference type="Pfam" id="PF09851">
    <property type="entry name" value="SHOCT"/>
    <property type="match status" value="1"/>
</dbReference>
<accession>A0ABS3ZGT4</accession>
<evidence type="ECO:0000259" key="1">
    <source>
        <dbReference type="Pfam" id="PF09851"/>
    </source>
</evidence>
<evidence type="ECO:0000313" key="2">
    <source>
        <dbReference type="EMBL" id="MBP0056440.1"/>
    </source>
</evidence>
<dbReference type="Proteomes" id="UP001315001">
    <property type="component" value="Unassembled WGS sequence"/>
</dbReference>